<comment type="caution">
    <text evidence="2">The sequence shown here is derived from an EMBL/GenBank/DDBJ whole genome shotgun (WGS) entry which is preliminary data.</text>
</comment>
<feature type="region of interest" description="Disordered" evidence="1">
    <location>
        <begin position="1023"/>
        <end position="1180"/>
    </location>
</feature>
<feature type="compositionally biased region" description="Low complexity" evidence="1">
    <location>
        <begin position="1375"/>
        <end position="1386"/>
    </location>
</feature>
<feature type="compositionally biased region" description="Polar residues" evidence="1">
    <location>
        <begin position="906"/>
        <end position="926"/>
    </location>
</feature>
<proteinExistence type="predicted"/>
<feature type="region of interest" description="Disordered" evidence="1">
    <location>
        <begin position="491"/>
        <end position="822"/>
    </location>
</feature>
<feature type="region of interest" description="Disordered" evidence="1">
    <location>
        <begin position="1"/>
        <end position="151"/>
    </location>
</feature>
<protein>
    <submittedName>
        <fullName evidence="2">Uncharacterized protein</fullName>
    </submittedName>
</protein>
<feature type="compositionally biased region" description="Polar residues" evidence="1">
    <location>
        <begin position="1399"/>
        <end position="1416"/>
    </location>
</feature>
<sequence>MADQTTHHVVNSDRSTGEQSSVDAHANQSSSDAAPAGDHPIAKSTASASASSSTPLSQASSTHPSASSHVASMDKSTPDADSASTNPEQRPVSLPQLAVNGSHDASHSHDDASAGSDTDTSRARSVDQSKEDTSHPRSTSVKKPASFKPVSVTKTFLAKTAGATSVSEPPPRITLAAKSPVAATVQPVAKPRLVAKSGSAMRDLPRLRSGDGAAAPDGRTVWNKNQPVPPPPPKQFTDEELKQQYGIHLASRLQEDEQDGKSKWADEDDDEEDWAPETVEWMDGTKSTVHAAEQQAAEQAQAAQAAQAAHAAQETQGPRAPQAAQGAHSAQDTQSAQPMQSTTPAVEDSSSQARPTLTALKRTALSSSTTKTILRPGAAQQHARQNGTGPQGAGDKHSLVPKSVTAAPVKSPWAPLPPVDKAPPVIINPPSVSQQPQHSSRFGHRDPHGFDSFDNNNNNAHSHMTEPAHEIAADTFDRSTWRDGQRAHRELFNSHSGRYEPVPENRRPSRQHDSVRQPALLQRSSHHTGAQPAEPSAAFQTRHSSQADSSFQSRRRTSSLSGGSAFIRDHRPSDARQLEHRPTFDESADDHAVEHDVDASGTAPDKPSGLAITRPEEQAPPVSLEEEIARQQQVLRESREAAKRRKQEEWEREEAEKKERIRKRLEALAAASAPAQSEQQDSTADQPKPAVQEAKQLEVVEPPVVEAAQIEAQPSRIESQASPLRSSPKKQRLAESSPTPFTQAPTPFARAAPKAPVFEEPQLPGLKQHSPQMSTRTPYQRQPSTQAPAASIPTSTFSSPGDHQAQPLRGMPAMSNLTNPSDSFPIWSSPNIASHTAPGSNVWGPPTNNRHIGNGTFDTGYSRMPSGQLQQHQNAPFSSTPTFGRQYAPRISPQGFGDQRMGPNANIDSRVSETVESPKFNGTSPLPETARPAYQPAPIAPPQKAASRSQNQQPRDTSAWTNFAMQAQQRDRDEVSRLASERRDHGVPQQRWTETYKQTQVEEGWLGGPRKLIGTEQIVHGADAPTSSHSMISPAPPVSQTSISHQIASPGASMGEQRQVPGQSTVRLPTGPSSLTRAFGSPVAAPGAAGRVTPLGAYASGVQSLSPPPMTPTSTPQQSRFFPSALYGGSPPPEEADHPACGGDTRHPHVRLPSAKPKVKLPPAPSPQAKSATAQLPQRNASYRVGAQPLVASQDWQARFNGLFGRAQVTAMTPPSPPRTPPRPQALPPAVAPASKAAVELFDSTRVATTVSLPRTKPLRFEAVSKPGVDDIFDGELSFGSTPRVFLPRAVRTVSYQIGTTSPRTDTRFSKRIEARSRAGLPALLVENAKPEIVRLKLPQAWAIAKEIPVPSRAASSNEDSSRKGPSRPNRNQHAAPAASPSGPSDPMKKPSAPRLTGSRKTSLQKPASTPETQGKPSPKMSGQVAEGEENARKRGSLPKQAKGRGRGAPFKFRA</sequence>
<dbReference type="RefSeq" id="XP_069199781.1">
    <property type="nucleotide sequence ID" value="XM_069346902.1"/>
</dbReference>
<feature type="compositionally biased region" description="Low complexity" evidence="1">
    <location>
        <begin position="930"/>
        <end position="946"/>
    </location>
</feature>
<name>A0ABR3PBH3_9PEZI</name>
<accession>A0ABR3PBH3</accession>
<feature type="compositionally biased region" description="Pro residues" evidence="1">
    <location>
        <begin position="1214"/>
        <end position="1229"/>
    </location>
</feature>
<dbReference type="Proteomes" id="UP001562354">
    <property type="component" value="Unassembled WGS sequence"/>
</dbReference>
<feature type="compositionally biased region" description="Basic and acidic residues" evidence="1">
    <location>
        <begin position="491"/>
        <end position="515"/>
    </location>
</feature>
<dbReference type="EMBL" id="JBFMKM010000010">
    <property type="protein sequence ID" value="KAL1303506.1"/>
    <property type="molecule type" value="Genomic_DNA"/>
</dbReference>
<feature type="compositionally biased region" description="Polar residues" evidence="1">
    <location>
        <begin position="7"/>
        <end position="32"/>
    </location>
</feature>
<feature type="compositionally biased region" description="Polar residues" evidence="1">
    <location>
        <begin position="538"/>
        <end position="552"/>
    </location>
</feature>
<feature type="compositionally biased region" description="Basic and acidic residues" evidence="1">
    <location>
        <begin position="567"/>
        <end position="598"/>
    </location>
</feature>
<organism evidence="2 3">
    <name type="scientific">Neodothiora populina</name>
    <dbReference type="NCBI Taxonomy" id="2781224"/>
    <lineage>
        <taxon>Eukaryota</taxon>
        <taxon>Fungi</taxon>
        <taxon>Dikarya</taxon>
        <taxon>Ascomycota</taxon>
        <taxon>Pezizomycotina</taxon>
        <taxon>Dothideomycetes</taxon>
        <taxon>Dothideomycetidae</taxon>
        <taxon>Dothideales</taxon>
        <taxon>Dothioraceae</taxon>
        <taxon>Neodothiora</taxon>
    </lineage>
</organism>
<feature type="compositionally biased region" description="Low complexity" evidence="1">
    <location>
        <begin position="738"/>
        <end position="753"/>
    </location>
</feature>
<evidence type="ECO:0000313" key="3">
    <source>
        <dbReference type="Proteomes" id="UP001562354"/>
    </source>
</evidence>
<evidence type="ECO:0000256" key="1">
    <source>
        <dbReference type="SAM" id="MobiDB-lite"/>
    </source>
</evidence>
<feature type="region of interest" description="Disordered" evidence="1">
    <location>
        <begin position="1350"/>
        <end position="1455"/>
    </location>
</feature>
<feature type="compositionally biased region" description="Polar residues" evidence="1">
    <location>
        <begin position="328"/>
        <end position="355"/>
    </location>
</feature>
<reference evidence="2 3" key="1">
    <citation type="submission" date="2024-07" db="EMBL/GenBank/DDBJ databases">
        <title>Draft sequence of the Neodothiora populina.</title>
        <authorList>
            <person name="Drown D.D."/>
            <person name="Schuette U.S."/>
            <person name="Buechlein A.B."/>
            <person name="Rusch D.R."/>
            <person name="Winton L.W."/>
            <person name="Adams G.A."/>
        </authorList>
    </citation>
    <scope>NUCLEOTIDE SEQUENCE [LARGE SCALE GENOMIC DNA]</scope>
    <source>
        <strain evidence="2 3">CPC 39397</strain>
    </source>
</reference>
<feature type="compositionally biased region" description="Polar residues" evidence="1">
    <location>
        <begin position="1038"/>
        <end position="1047"/>
    </location>
</feature>
<gene>
    <name evidence="2" type="ORF">AAFC00_006881</name>
</gene>
<feature type="region of interest" description="Disordered" evidence="1">
    <location>
        <begin position="837"/>
        <end position="998"/>
    </location>
</feature>
<feature type="compositionally biased region" description="Polar residues" evidence="1">
    <location>
        <begin position="1168"/>
        <end position="1180"/>
    </location>
</feature>
<feature type="compositionally biased region" description="Basic and acidic residues" evidence="1">
    <location>
        <begin position="119"/>
        <end position="135"/>
    </location>
</feature>
<feature type="compositionally biased region" description="Polar residues" evidence="1">
    <location>
        <begin position="769"/>
        <end position="801"/>
    </location>
</feature>
<feature type="compositionally biased region" description="Polar residues" evidence="1">
    <location>
        <begin position="1060"/>
        <end position="1076"/>
    </location>
</feature>
<feature type="compositionally biased region" description="Acidic residues" evidence="1">
    <location>
        <begin position="266"/>
        <end position="275"/>
    </location>
</feature>
<feature type="compositionally biased region" description="Low complexity" evidence="1">
    <location>
        <begin position="429"/>
        <end position="440"/>
    </location>
</feature>
<feature type="compositionally biased region" description="Basic and acidic residues" evidence="1">
    <location>
        <begin position="636"/>
        <end position="659"/>
    </location>
</feature>
<feature type="compositionally biased region" description="Low complexity" evidence="1">
    <location>
        <begin position="290"/>
        <end position="327"/>
    </location>
</feature>
<feature type="compositionally biased region" description="Low complexity" evidence="1">
    <location>
        <begin position="42"/>
        <end position="71"/>
    </location>
</feature>
<feature type="compositionally biased region" description="Basic and acidic residues" evidence="1">
    <location>
        <begin position="253"/>
        <end position="265"/>
    </location>
</feature>
<feature type="compositionally biased region" description="Polar residues" evidence="1">
    <location>
        <begin position="453"/>
        <end position="462"/>
    </location>
</feature>
<feature type="compositionally biased region" description="Basic and acidic residues" evidence="1">
    <location>
        <begin position="969"/>
        <end position="986"/>
    </location>
</feature>
<evidence type="ECO:0000313" key="2">
    <source>
        <dbReference type="EMBL" id="KAL1303506.1"/>
    </source>
</evidence>
<dbReference type="GeneID" id="95980580"/>
<feature type="compositionally biased region" description="Low complexity" evidence="1">
    <location>
        <begin position="667"/>
        <end position="679"/>
    </location>
</feature>
<feature type="region of interest" description="Disordered" evidence="1">
    <location>
        <begin position="194"/>
        <end position="463"/>
    </location>
</feature>
<keyword evidence="3" id="KW-1185">Reference proteome</keyword>
<feature type="region of interest" description="Disordered" evidence="1">
    <location>
        <begin position="1209"/>
        <end position="1229"/>
    </location>
</feature>
<feature type="compositionally biased region" description="Polar residues" evidence="1">
    <location>
        <begin position="716"/>
        <end position="725"/>
    </location>
</feature>
<feature type="compositionally biased region" description="Basic residues" evidence="1">
    <location>
        <begin position="1434"/>
        <end position="1446"/>
    </location>
</feature>
<feature type="compositionally biased region" description="Polar residues" evidence="1">
    <location>
        <begin position="947"/>
        <end position="968"/>
    </location>
</feature>
<feature type="compositionally biased region" description="Polar residues" evidence="1">
    <location>
        <begin position="846"/>
        <end position="883"/>
    </location>
</feature>